<keyword evidence="3" id="KW-1185">Reference proteome</keyword>
<sequence length="75" mass="8248">MLTAEPQVDDTGVKILRLLYSGFDDAAIARQLGMGHRTVQRRVHELMKQLEAKGRVALGARAQELGLFPTEISAT</sequence>
<dbReference type="GO" id="GO:0006355">
    <property type="term" value="P:regulation of DNA-templated transcription"/>
    <property type="evidence" value="ECO:0007669"/>
    <property type="project" value="InterPro"/>
</dbReference>
<organism evidence="2 3">
    <name type="scientific">Streptomyces mesophilus</name>
    <dbReference type="NCBI Taxonomy" id="1775132"/>
    <lineage>
        <taxon>Bacteria</taxon>
        <taxon>Bacillati</taxon>
        <taxon>Actinomycetota</taxon>
        <taxon>Actinomycetes</taxon>
        <taxon>Kitasatosporales</taxon>
        <taxon>Streptomycetaceae</taxon>
        <taxon>Streptomyces</taxon>
    </lineage>
</organism>
<dbReference type="EMBL" id="JAAKZW010000011">
    <property type="protein sequence ID" value="NGO75196.1"/>
    <property type="molecule type" value="Genomic_DNA"/>
</dbReference>
<dbReference type="Gene3D" id="1.10.10.10">
    <property type="entry name" value="Winged helix-like DNA-binding domain superfamily/Winged helix DNA-binding domain"/>
    <property type="match status" value="1"/>
</dbReference>
<dbReference type="InterPro" id="IPR036388">
    <property type="entry name" value="WH-like_DNA-bd_sf"/>
</dbReference>
<dbReference type="Pfam" id="PF00196">
    <property type="entry name" value="GerE"/>
    <property type="match status" value="1"/>
</dbReference>
<evidence type="ECO:0000313" key="2">
    <source>
        <dbReference type="EMBL" id="NGO75196.1"/>
    </source>
</evidence>
<proteinExistence type="predicted"/>
<keyword evidence="2" id="KW-0238">DNA-binding</keyword>
<feature type="domain" description="HTH luxR-type" evidence="1">
    <location>
        <begin position="1"/>
        <end position="66"/>
    </location>
</feature>
<accession>A0A6G4XCB4</accession>
<dbReference type="SUPFAM" id="SSF46894">
    <property type="entry name" value="C-terminal effector domain of the bipartite response regulators"/>
    <property type="match status" value="1"/>
</dbReference>
<reference evidence="2 3" key="1">
    <citation type="submission" date="2020-02" db="EMBL/GenBank/DDBJ databases">
        <title>Whole-genome analyses of novel actinobacteria.</title>
        <authorList>
            <person name="Sahin N."/>
            <person name="Tokatli A."/>
        </authorList>
    </citation>
    <scope>NUCLEOTIDE SEQUENCE [LARGE SCALE GENOMIC DNA]</scope>
    <source>
        <strain evidence="2 3">YC504</strain>
    </source>
</reference>
<protein>
    <submittedName>
        <fullName evidence="2">DNA-binding response regulator</fullName>
    </submittedName>
</protein>
<dbReference type="GO" id="GO:0003677">
    <property type="term" value="F:DNA binding"/>
    <property type="evidence" value="ECO:0007669"/>
    <property type="project" value="UniProtKB-KW"/>
</dbReference>
<dbReference type="InterPro" id="IPR000792">
    <property type="entry name" value="Tscrpt_reg_LuxR_C"/>
</dbReference>
<evidence type="ECO:0000313" key="3">
    <source>
        <dbReference type="Proteomes" id="UP000481109"/>
    </source>
</evidence>
<dbReference type="Proteomes" id="UP000481109">
    <property type="component" value="Unassembled WGS sequence"/>
</dbReference>
<dbReference type="InterPro" id="IPR016032">
    <property type="entry name" value="Sig_transdc_resp-reg_C-effctor"/>
</dbReference>
<gene>
    <name evidence="2" type="ORF">G6045_05785</name>
</gene>
<dbReference type="SMART" id="SM00421">
    <property type="entry name" value="HTH_LUXR"/>
    <property type="match status" value="1"/>
</dbReference>
<evidence type="ECO:0000259" key="1">
    <source>
        <dbReference type="PROSITE" id="PS50043"/>
    </source>
</evidence>
<dbReference type="RefSeq" id="WP_165330717.1">
    <property type="nucleotide sequence ID" value="NZ_JAAKZW010000011.1"/>
</dbReference>
<comment type="caution">
    <text evidence="2">The sequence shown here is derived from an EMBL/GenBank/DDBJ whole genome shotgun (WGS) entry which is preliminary data.</text>
</comment>
<name>A0A6G4XCB4_9ACTN</name>
<dbReference type="AlphaFoldDB" id="A0A6G4XCB4"/>
<dbReference type="PROSITE" id="PS50043">
    <property type="entry name" value="HTH_LUXR_2"/>
    <property type="match status" value="1"/>
</dbReference>